<sequence length="122" mass="12730">MTQRTTHISTRVDVDGGIVLVGVSGSLDAASQRPVTAALDDVFDTGPGAIVLDLSEVDFLGSTGIALLVNTRHRAARLGIPFAVVADDHRVLRPLRMSQVDTALPLHPAVRAAVAAVRLAST</sequence>
<accession>A0A543JRI3</accession>
<dbReference type="PROSITE" id="PS50801">
    <property type="entry name" value="STAS"/>
    <property type="match status" value="1"/>
</dbReference>
<protein>
    <recommendedName>
        <fullName evidence="2">Anti-sigma factor antagonist</fullName>
    </recommendedName>
</protein>
<dbReference type="SUPFAM" id="SSF52091">
    <property type="entry name" value="SpoIIaa-like"/>
    <property type="match status" value="1"/>
</dbReference>
<evidence type="ECO:0000313" key="5">
    <source>
        <dbReference type="Proteomes" id="UP000316628"/>
    </source>
</evidence>
<dbReference type="Gene3D" id="3.30.750.24">
    <property type="entry name" value="STAS domain"/>
    <property type="match status" value="1"/>
</dbReference>
<dbReference type="RefSeq" id="WP_170232349.1">
    <property type="nucleotide sequence ID" value="NZ_VFPP01000001.1"/>
</dbReference>
<dbReference type="NCBIfam" id="TIGR00377">
    <property type="entry name" value="ant_ant_sig"/>
    <property type="match status" value="1"/>
</dbReference>
<reference evidence="4 5" key="1">
    <citation type="submission" date="2019-06" db="EMBL/GenBank/DDBJ databases">
        <title>Sequencing the genomes of 1000 actinobacteria strains.</title>
        <authorList>
            <person name="Klenk H.-P."/>
        </authorList>
    </citation>
    <scope>NUCLEOTIDE SEQUENCE [LARGE SCALE GENOMIC DNA]</scope>
    <source>
        <strain evidence="4 5">DSM 45456</strain>
    </source>
</reference>
<dbReference type="AlphaFoldDB" id="A0A543JRI3"/>
<name>A0A543JRI3_9PSEU</name>
<evidence type="ECO:0000313" key="4">
    <source>
        <dbReference type="EMBL" id="TQM85407.1"/>
    </source>
</evidence>
<dbReference type="GO" id="GO:0043856">
    <property type="term" value="F:anti-sigma factor antagonist activity"/>
    <property type="evidence" value="ECO:0007669"/>
    <property type="project" value="InterPro"/>
</dbReference>
<comment type="caution">
    <text evidence="4">The sequence shown here is derived from an EMBL/GenBank/DDBJ whole genome shotgun (WGS) entry which is preliminary data.</text>
</comment>
<keyword evidence="5" id="KW-1185">Reference proteome</keyword>
<evidence type="ECO:0000259" key="3">
    <source>
        <dbReference type="PROSITE" id="PS50801"/>
    </source>
</evidence>
<proteinExistence type="inferred from homology"/>
<dbReference type="InterPro" id="IPR002645">
    <property type="entry name" value="STAS_dom"/>
</dbReference>
<evidence type="ECO:0000256" key="1">
    <source>
        <dbReference type="ARBA" id="ARBA00009013"/>
    </source>
</evidence>
<dbReference type="PANTHER" id="PTHR33495">
    <property type="entry name" value="ANTI-SIGMA FACTOR ANTAGONIST TM_1081-RELATED-RELATED"/>
    <property type="match status" value="1"/>
</dbReference>
<dbReference type="CDD" id="cd07043">
    <property type="entry name" value="STAS_anti-anti-sigma_factors"/>
    <property type="match status" value="1"/>
</dbReference>
<dbReference type="InterPro" id="IPR003658">
    <property type="entry name" value="Anti-sigma_ant"/>
</dbReference>
<organism evidence="4 5">
    <name type="scientific">Saccharothrix saharensis</name>
    <dbReference type="NCBI Taxonomy" id="571190"/>
    <lineage>
        <taxon>Bacteria</taxon>
        <taxon>Bacillati</taxon>
        <taxon>Actinomycetota</taxon>
        <taxon>Actinomycetes</taxon>
        <taxon>Pseudonocardiales</taxon>
        <taxon>Pseudonocardiaceae</taxon>
        <taxon>Saccharothrix</taxon>
    </lineage>
</organism>
<dbReference type="PANTHER" id="PTHR33495:SF2">
    <property type="entry name" value="ANTI-SIGMA FACTOR ANTAGONIST TM_1081-RELATED"/>
    <property type="match status" value="1"/>
</dbReference>
<feature type="domain" description="STAS" evidence="3">
    <location>
        <begin position="8"/>
        <end position="117"/>
    </location>
</feature>
<comment type="similarity">
    <text evidence="1 2">Belongs to the anti-sigma-factor antagonist family.</text>
</comment>
<gene>
    <name evidence="4" type="ORF">FHX81_7887</name>
</gene>
<dbReference type="InterPro" id="IPR036513">
    <property type="entry name" value="STAS_dom_sf"/>
</dbReference>
<dbReference type="Proteomes" id="UP000316628">
    <property type="component" value="Unassembled WGS sequence"/>
</dbReference>
<dbReference type="EMBL" id="VFPP01000001">
    <property type="protein sequence ID" value="TQM85407.1"/>
    <property type="molecule type" value="Genomic_DNA"/>
</dbReference>
<evidence type="ECO:0000256" key="2">
    <source>
        <dbReference type="RuleBase" id="RU003749"/>
    </source>
</evidence>
<dbReference type="Pfam" id="PF01740">
    <property type="entry name" value="STAS"/>
    <property type="match status" value="1"/>
</dbReference>